<dbReference type="AlphaFoldDB" id="A0A0H1BNE3"/>
<dbReference type="EMBL" id="LDEV01001925">
    <property type="protein sequence ID" value="KLJ10691.1"/>
    <property type="molecule type" value="Genomic_DNA"/>
</dbReference>
<evidence type="ECO:0000256" key="1">
    <source>
        <dbReference type="SAM" id="Coils"/>
    </source>
</evidence>
<organism evidence="3 4">
    <name type="scientific">Blastomyces silverae</name>
    <dbReference type="NCBI Taxonomy" id="2060906"/>
    <lineage>
        <taxon>Eukaryota</taxon>
        <taxon>Fungi</taxon>
        <taxon>Dikarya</taxon>
        <taxon>Ascomycota</taxon>
        <taxon>Pezizomycotina</taxon>
        <taxon>Eurotiomycetes</taxon>
        <taxon>Eurotiomycetidae</taxon>
        <taxon>Onygenales</taxon>
        <taxon>Ajellomycetaceae</taxon>
        <taxon>Blastomyces</taxon>
    </lineage>
</organism>
<comment type="caution">
    <text evidence="3">The sequence shown here is derived from an EMBL/GenBank/DDBJ whole genome shotgun (WGS) entry which is preliminary data.</text>
</comment>
<dbReference type="STRING" id="2060906.A0A0H1BNE3"/>
<feature type="compositionally biased region" description="Polar residues" evidence="2">
    <location>
        <begin position="399"/>
        <end position="412"/>
    </location>
</feature>
<reference evidence="4" key="1">
    <citation type="journal article" date="2015" name="PLoS Genet.">
        <title>The dynamic genome and transcriptome of the human fungal pathogen Blastomyces and close relative Emmonsia.</title>
        <authorList>
            <person name="Munoz J.F."/>
            <person name="Gauthier G.M."/>
            <person name="Desjardins C.A."/>
            <person name="Gallo J.E."/>
            <person name="Holder J."/>
            <person name="Sullivan T.D."/>
            <person name="Marty A.J."/>
            <person name="Carmen J.C."/>
            <person name="Chen Z."/>
            <person name="Ding L."/>
            <person name="Gujja S."/>
            <person name="Magrini V."/>
            <person name="Misas E."/>
            <person name="Mitreva M."/>
            <person name="Priest M."/>
            <person name="Saif S."/>
            <person name="Whiston E.A."/>
            <person name="Young S."/>
            <person name="Zeng Q."/>
            <person name="Goldman W.E."/>
            <person name="Mardis E.R."/>
            <person name="Taylor J.W."/>
            <person name="McEwen J.G."/>
            <person name="Clay O.K."/>
            <person name="Klein B.S."/>
            <person name="Cuomo C.A."/>
        </authorList>
    </citation>
    <scope>NUCLEOTIDE SEQUENCE [LARGE SCALE GENOMIC DNA]</scope>
    <source>
        <strain evidence="4">UAMH 139</strain>
    </source>
</reference>
<evidence type="ECO:0000313" key="4">
    <source>
        <dbReference type="Proteomes" id="UP000053573"/>
    </source>
</evidence>
<evidence type="ECO:0000256" key="2">
    <source>
        <dbReference type="SAM" id="MobiDB-lite"/>
    </source>
</evidence>
<feature type="region of interest" description="Disordered" evidence="2">
    <location>
        <begin position="391"/>
        <end position="462"/>
    </location>
</feature>
<evidence type="ECO:0000313" key="3">
    <source>
        <dbReference type="EMBL" id="KLJ10691.1"/>
    </source>
</evidence>
<proteinExistence type="predicted"/>
<feature type="coiled-coil region" evidence="1">
    <location>
        <begin position="166"/>
        <end position="193"/>
    </location>
</feature>
<protein>
    <recommendedName>
        <fullName evidence="5">Atg28p</fullName>
    </recommendedName>
</protein>
<feature type="region of interest" description="Disordered" evidence="2">
    <location>
        <begin position="55"/>
        <end position="84"/>
    </location>
</feature>
<keyword evidence="4" id="KW-1185">Reference proteome</keyword>
<evidence type="ECO:0008006" key="5">
    <source>
        <dbReference type="Google" id="ProtNLM"/>
    </source>
</evidence>
<dbReference type="Proteomes" id="UP000053573">
    <property type="component" value="Unassembled WGS sequence"/>
</dbReference>
<gene>
    <name evidence="3" type="ORF">EMPG_13934</name>
</gene>
<dbReference type="OrthoDB" id="5342758at2759"/>
<sequence length="462" mass="51038">MSTLLPYDGGQMRLLPPEVAVHHYDSFLHIERQSRQLQRDLQTLLDAQSAGLAAGLSGSAGDDTTSNGSLTPTPTPSQFSTSPRNAITIPVRQPAKKKIGLRGARRGILKTMHTLLSLKEEERRLIDSELKNRRLAVNEVDSFASKQGGLEKAIAGIQVNDGSLRAENLMREARTLETDIRELESKLLQMKSRHRYILNEVSQIQNAVDAQLSSYKASLALVQTDVSNYLRSPPIRPLAPPSATPPPFYALNPKRRTLEMAKEQWIVEQGELRSKRRKVDLEIQALREGGGVWQKAVSDISNFEKLLRQEMRSLQQASQVLQPRDGDSSINHGQAVLDELDETASQLETSLQLAEQKNWNLLICCIGAELEAFREARRLLLEVFPALEAANGKGDGLSKGTTEVSLNSQDDTSAAAFGKIEDSKEQSPPSAENTTVQSPHSPVQSSRSEDDDEPDPAWLLSE</sequence>
<keyword evidence="1" id="KW-0175">Coiled coil</keyword>
<name>A0A0H1BNE3_9EURO</name>
<feature type="compositionally biased region" description="Polar residues" evidence="2">
    <location>
        <begin position="426"/>
        <end position="446"/>
    </location>
</feature>
<accession>A0A0H1BNE3</accession>
<feature type="compositionally biased region" description="Low complexity" evidence="2">
    <location>
        <begin position="55"/>
        <end position="83"/>
    </location>
</feature>